<gene>
    <name evidence="2" type="primary">akap14</name>
</gene>
<feature type="region of interest" description="Disordered" evidence="1">
    <location>
        <begin position="1"/>
        <end position="27"/>
    </location>
</feature>
<dbReference type="GeneID" id="114764741"/>
<evidence type="ECO:0000256" key="1">
    <source>
        <dbReference type="SAM" id="MobiDB-lite"/>
    </source>
</evidence>
<evidence type="ECO:0008006" key="4">
    <source>
        <dbReference type="Google" id="ProtNLM"/>
    </source>
</evidence>
<accession>A0AAY4DD04</accession>
<reference evidence="2 3" key="1">
    <citation type="submission" date="2020-06" db="EMBL/GenBank/DDBJ databases">
        <authorList>
            <consortium name="Wellcome Sanger Institute Data Sharing"/>
        </authorList>
    </citation>
    <scope>NUCLEOTIDE SEQUENCE [LARGE SCALE GENOMIC DNA]</scope>
</reference>
<dbReference type="Proteomes" id="UP000694580">
    <property type="component" value="Chromosome 15"/>
</dbReference>
<dbReference type="InterPro" id="IPR053084">
    <property type="entry name" value="AKAP"/>
</dbReference>
<dbReference type="PANTHER" id="PTHR35075">
    <property type="entry name" value="A-KINASE ANCHOR PROTEIN 14"/>
    <property type="match status" value="1"/>
</dbReference>
<dbReference type="RefSeq" id="XP_028810461.1">
    <property type="nucleotide sequence ID" value="XM_028954628.1"/>
</dbReference>
<dbReference type="Pfam" id="PF14469">
    <property type="entry name" value="AKAP28"/>
    <property type="match status" value="1"/>
</dbReference>
<reference evidence="2" key="2">
    <citation type="submission" date="2025-08" db="UniProtKB">
        <authorList>
            <consortium name="Ensembl"/>
        </authorList>
    </citation>
    <scope>IDENTIFICATION</scope>
</reference>
<dbReference type="GeneTree" id="ENSGT00390000003444"/>
<evidence type="ECO:0000313" key="3">
    <source>
        <dbReference type="Proteomes" id="UP000694580"/>
    </source>
</evidence>
<reference evidence="2" key="3">
    <citation type="submission" date="2025-09" db="UniProtKB">
        <authorList>
            <consortium name="Ensembl"/>
        </authorList>
    </citation>
    <scope>IDENTIFICATION</scope>
</reference>
<dbReference type="Ensembl" id="ENSDCDT00010053072.1">
    <property type="protein sequence ID" value="ENSDCDP00010043019.1"/>
    <property type="gene ID" value="ENSDCDG00010026945.1"/>
</dbReference>
<name>A0AAY4DD04_9TELE</name>
<dbReference type="CTD" id="158798"/>
<dbReference type="GO" id="GO:0034237">
    <property type="term" value="F:protein kinase A regulatory subunit binding"/>
    <property type="evidence" value="ECO:0007669"/>
    <property type="project" value="TreeGrafter"/>
</dbReference>
<dbReference type="GO" id="GO:0005952">
    <property type="term" value="C:cAMP-dependent protein kinase complex"/>
    <property type="evidence" value="ECO:0007669"/>
    <property type="project" value="TreeGrafter"/>
</dbReference>
<keyword evidence="3" id="KW-1185">Reference proteome</keyword>
<evidence type="ECO:0000313" key="2">
    <source>
        <dbReference type="Ensembl" id="ENSDCDP00010043019.1"/>
    </source>
</evidence>
<protein>
    <recommendedName>
        <fullName evidence="4">A-kinase anchor protein 14</fullName>
    </recommendedName>
</protein>
<sequence length="159" mass="18388">MGDRSCTPNLAETASDSPRGVETSDPGQIGNINWVACKDFTVETGKKQIEEYIRTWGVGPEWRVSLDFLRETELDFHTQYQYRTQWSVPTPRGPIPRATASVYFLVLVSKTKPRTLPVEVYFSAESHHLQLRPGRIRFREKWLRDIVDSKTFLQTSVHF</sequence>
<organism evidence="2 3">
    <name type="scientific">Denticeps clupeoides</name>
    <name type="common">denticle herring</name>
    <dbReference type="NCBI Taxonomy" id="299321"/>
    <lineage>
        <taxon>Eukaryota</taxon>
        <taxon>Metazoa</taxon>
        <taxon>Chordata</taxon>
        <taxon>Craniata</taxon>
        <taxon>Vertebrata</taxon>
        <taxon>Euteleostomi</taxon>
        <taxon>Actinopterygii</taxon>
        <taxon>Neopterygii</taxon>
        <taxon>Teleostei</taxon>
        <taxon>Clupei</taxon>
        <taxon>Clupeiformes</taxon>
        <taxon>Denticipitoidei</taxon>
        <taxon>Denticipitidae</taxon>
        <taxon>Denticeps</taxon>
    </lineage>
</organism>
<dbReference type="InterPro" id="IPR025663">
    <property type="entry name" value="AKAP_28"/>
</dbReference>
<dbReference type="AlphaFoldDB" id="A0AAY4DD04"/>
<feature type="compositionally biased region" description="Polar residues" evidence="1">
    <location>
        <begin position="1"/>
        <end position="16"/>
    </location>
</feature>
<proteinExistence type="predicted"/>
<dbReference type="PANTHER" id="PTHR35075:SF1">
    <property type="entry name" value="A-KINASE ANCHOR PROTEIN 14"/>
    <property type="match status" value="1"/>
</dbReference>